<feature type="non-terminal residue" evidence="2">
    <location>
        <position position="68"/>
    </location>
</feature>
<dbReference type="EMBL" id="HACG01011528">
    <property type="protein sequence ID" value="CEK58393.1"/>
    <property type="molecule type" value="Transcribed_RNA"/>
</dbReference>
<evidence type="ECO:0000313" key="2">
    <source>
        <dbReference type="EMBL" id="CEK58393.1"/>
    </source>
</evidence>
<proteinExistence type="predicted"/>
<feature type="non-terminal residue" evidence="2">
    <location>
        <position position="1"/>
    </location>
</feature>
<reference evidence="2" key="1">
    <citation type="submission" date="2014-12" db="EMBL/GenBank/DDBJ databases">
        <title>Insight into the proteome of Arion vulgaris.</title>
        <authorList>
            <person name="Aradska J."/>
            <person name="Bulat T."/>
            <person name="Smidak R."/>
            <person name="Sarate P."/>
            <person name="Gangsoo J."/>
            <person name="Sialana F."/>
            <person name="Bilban M."/>
            <person name="Lubec G."/>
        </authorList>
    </citation>
    <scope>NUCLEOTIDE SEQUENCE</scope>
    <source>
        <tissue evidence="2">Skin</tissue>
    </source>
</reference>
<gene>
    <name evidence="2" type="primary">ORF32946</name>
</gene>
<feature type="compositionally biased region" description="Polar residues" evidence="1">
    <location>
        <begin position="7"/>
        <end position="39"/>
    </location>
</feature>
<dbReference type="AlphaFoldDB" id="A0A0B6YQ82"/>
<evidence type="ECO:0000256" key="1">
    <source>
        <dbReference type="SAM" id="MobiDB-lite"/>
    </source>
</evidence>
<accession>A0A0B6YQ82</accession>
<organism evidence="2">
    <name type="scientific">Arion vulgaris</name>
    <dbReference type="NCBI Taxonomy" id="1028688"/>
    <lineage>
        <taxon>Eukaryota</taxon>
        <taxon>Metazoa</taxon>
        <taxon>Spiralia</taxon>
        <taxon>Lophotrochozoa</taxon>
        <taxon>Mollusca</taxon>
        <taxon>Gastropoda</taxon>
        <taxon>Heterobranchia</taxon>
        <taxon>Euthyneura</taxon>
        <taxon>Panpulmonata</taxon>
        <taxon>Eupulmonata</taxon>
        <taxon>Stylommatophora</taxon>
        <taxon>Helicina</taxon>
        <taxon>Arionoidea</taxon>
        <taxon>Arionidae</taxon>
        <taxon>Arion</taxon>
    </lineage>
</organism>
<feature type="region of interest" description="Disordered" evidence="1">
    <location>
        <begin position="1"/>
        <end position="39"/>
    </location>
</feature>
<name>A0A0B6YQ82_9EUPU</name>
<protein>
    <submittedName>
        <fullName evidence="2">Uncharacterized protein</fullName>
    </submittedName>
</protein>
<sequence>DVEIHLSSASEESNHITNFNANDSLRNPDNSESSMISQDNQNNAVVDEFTTETHNNAEVDEFTTETQN</sequence>